<keyword evidence="4" id="KW-1185">Reference proteome</keyword>
<evidence type="ECO:0000256" key="2">
    <source>
        <dbReference type="SAM" id="SignalP"/>
    </source>
</evidence>
<protein>
    <submittedName>
        <fullName evidence="3">Putative aldouronate transport system substrate-binding protein</fullName>
    </submittedName>
</protein>
<feature type="chain" id="PRO_5038884978" evidence="2">
    <location>
        <begin position="25"/>
        <end position="538"/>
    </location>
</feature>
<dbReference type="SUPFAM" id="SSF53850">
    <property type="entry name" value="Periplasmic binding protein-like II"/>
    <property type="match status" value="1"/>
</dbReference>
<evidence type="ECO:0000313" key="4">
    <source>
        <dbReference type="Proteomes" id="UP000622552"/>
    </source>
</evidence>
<gene>
    <name evidence="3" type="ORF">IW245_001149</name>
</gene>
<dbReference type="PROSITE" id="PS51257">
    <property type="entry name" value="PROKAR_LIPOPROTEIN"/>
    <property type="match status" value="1"/>
</dbReference>
<dbReference type="Proteomes" id="UP000622552">
    <property type="component" value="Unassembled WGS sequence"/>
</dbReference>
<feature type="signal peptide" evidence="2">
    <location>
        <begin position="1"/>
        <end position="24"/>
    </location>
</feature>
<dbReference type="AlphaFoldDB" id="A0A8J7KEC6"/>
<evidence type="ECO:0000256" key="1">
    <source>
        <dbReference type="ARBA" id="ARBA00008520"/>
    </source>
</evidence>
<dbReference type="PANTHER" id="PTHR43649:SF31">
    <property type="entry name" value="SN-GLYCEROL-3-PHOSPHATE-BINDING PERIPLASMIC PROTEIN UGPB"/>
    <property type="match status" value="1"/>
</dbReference>
<organism evidence="3 4">
    <name type="scientific">Longispora fulva</name>
    <dbReference type="NCBI Taxonomy" id="619741"/>
    <lineage>
        <taxon>Bacteria</taxon>
        <taxon>Bacillati</taxon>
        <taxon>Actinomycetota</taxon>
        <taxon>Actinomycetes</taxon>
        <taxon>Micromonosporales</taxon>
        <taxon>Micromonosporaceae</taxon>
        <taxon>Longispora</taxon>
    </lineage>
</organism>
<dbReference type="InterPro" id="IPR050490">
    <property type="entry name" value="Bact_solute-bd_prot1"/>
</dbReference>
<dbReference type="Gene3D" id="3.40.190.10">
    <property type="entry name" value="Periplasmic binding protein-like II"/>
    <property type="match status" value="1"/>
</dbReference>
<comment type="caution">
    <text evidence="3">The sequence shown here is derived from an EMBL/GenBank/DDBJ whole genome shotgun (WGS) entry which is preliminary data.</text>
</comment>
<accession>A0A8J7KEC6</accession>
<dbReference type="RefSeq" id="WP_197002131.1">
    <property type="nucleotide sequence ID" value="NZ_BONS01000004.1"/>
</dbReference>
<dbReference type="PANTHER" id="PTHR43649">
    <property type="entry name" value="ARABINOSE-BINDING PROTEIN-RELATED"/>
    <property type="match status" value="1"/>
</dbReference>
<keyword evidence="2" id="KW-0732">Signal</keyword>
<evidence type="ECO:0000313" key="3">
    <source>
        <dbReference type="EMBL" id="MBG6134955.1"/>
    </source>
</evidence>
<reference evidence="3" key="1">
    <citation type="submission" date="2020-11" db="EMBL/GenBank/DDBJ databases">
        <title>Sequencing the genomes of 1000 actinobacteria strains.</title>
        <authorList>
            <person name="Klenk H.-P."/>
        </authorList>
    </citation>
    <scope>NUCLEOTIDE SEQUENCE</scope>
    <source>
        <strain evidence="3">DSM 45356</strain>
    </source>
</reference>
<sequence>MDRRSLLKMIGAGALAVTAGGTLAGCGGGATKGAVGNSGKNLTPWPTYVPFAGPKPDLAPEAKFGIQAGYLNYPQHLATAVKDKVGDGSDVTAMVITYGTPPKPAEQNQLWAALNKALGVNLKLVLVPDAEFQKKMATVMASGDLPDIIMFGAGYYLSREQDFIQTQCADLSDLIGGDHVKAYPNLANIPAYSWQGMGRIGGKIYGIPTERPMPGNSLILNRTAMDSAGVPRDWNADQFLAGLKGYTSGKKYGIGASTSNFTGWASAAYHAGSFGAPNLWKVEGGKFIPTYETDQFRQALEFMTKLPYYPDSLTTSAVDMKSLFYNQTVASMTDGFGAYAGTAAKVKDFTFDFALPYGKNPTPWQGNGRFGYVVFKKAPTDRLKLLLRVCDYLAAPFGSTEYELCNFGVEGAHFTRGADGGIVTTELAKTENITNLPVKYIAAAPQVIYFPGNPEATKRLHQWERDTLPRSVADPSNGLRSATWSTSGAQLDKVIGDGLAAVIFGRKSVSEWDAIVKDWKAKGGAKAAEEYATEHAAA</sequence>
<dbReference type="EMBL" id="JADOUF010000001">
    <property type="protein sequence ID" value="MBG6134955.1"/>
    <property type="molecule type" value="Genomic_DNA"/>
</dbReference>
<name>A0A8J7KEC6_9ACTN</name>
<comment type="similarity">
    <text evidence="1">Belongs to the bacterial solute-binding protein 1 family.</text>
</comment>
<proteinExistence type="inferred from homology"/>